<feature type="domain" description="Glycosyl hydrolase family 13 catalytic" evidence="1">
    <location>
        <begin position="11"/>
        <end position="485"/>
    </location>
</feature>
<dbReference type="InterPro" id="IPR012767">
    <property type="entry name" value="Trehalose_TreY"/>
</dbReference>
<dbReference type="SUPFAM" id="SSF51445">
    <property type="entry name" value="(Trans)glycosidases"/>
    <property type="match status" value="1"/>
</dbReference>
<dbReference type="GO" id="GO:0005992">
    <property type="term" value="P:trehalose biosynthetic process"/>
    <property type="evidence" value="ECO:0007669"/>
    <property type="project" value="TreeGrafter"/>
</dbReference>
<gene>
    <name evidence="2" type="primary">treY</name>
    <name evidence="2" type="ORF">M0638_01320</name>
</gene>
<dbReference type="PANTHER" id="PTHR10357:SF216">
    <property type="entry name" value="MALTOOLIGOSYL TREHALOSE SYNTHASE-RELATED"/>
    <property type="match status" value="1"/>
</dbReference>
<dbReference type="CDD" id="cd11336">
    <property type="entry name" value="AmyAc_MTSase"/>
    <property type="match status" value="1"/>
</dbReference>
<dbReference type="GO" id="GO:0030980">
    <property type="term" value="P:alpha-glucan catabolic process"/>
    <property type="evidence" value="ECO:0007669"/>
    <property type="project" value="TreeGrafter"/>
</dbReference>
<dbReference type="Gene3D" id="3.30.1590.10">
    <property type="entry name" value="Maltooligosyl trehalose synthase, domain 2"/>
    <property type="match status" value="1"/>
</dbReference>
<dbReference type="AlphaFoldDB" id="A0A9X1Y694"/>
<dbReference type="RefSeq" id="WP_248665144.1">
    <property type="nucleotide sequence ID" value="NZ_JALPRX010000006.1"/>
</dbReference>
<organism evidence="2 3">
    <name type="scientific">Roseomonas acroporae</name>
    <dbReference type="NCBI Taxonomy" id="2937791"/>
    <lineage>
        <taxon>Bacteria</taxon>
        <taxon>Pseudomonadati</taxon>
        <taxon>Pseudomonadota</taxon>
        <taxon>Alphaproteobacteria</taxon>
        <taxon>Acetobacterales</taxon>
        <taxon>Roseomonadaceae</taxon>
        <taxon>Roseomonas</taxon>
    </lineage>
</organism>
<proteinExistence type="predicted"/>
<sequence length="927" mass="102088">MTPRATYRLQFHEGFGFDRAAELAPYLARLGVSHVYASPYLKARPGSSHGYDIVDHGALNPELGGDAGFRRMVAALREAGLGQILDFVPNHMGVGGADNPWWNDVLEWGPDSAFAGWFDIDWDPDRRYLQGKLLVPFLGDQYGAVLASGQLALRFDPAAGSFAVWAYGAHKLPISPLHYGRILGDAHPALERLGDSFSGLPDWRPQVGRRAGTLKRALADLVRGDDSVREAVDAAVARLNGREGDLASWAGLDALIRDQSWRAAHFRVAADDINYRRFFNVNDLAGLRMELDELFDHAHALVFRLLGEGVLDGLRIDHVDGLLDPGGYLRHLRSRAPRPDYYLVVEKILAHHEQLREDWPVEGTTGYEFTNLALGLLVDPAGEEAFSRLYVEFTGRTEEFEEIVRDCKIRIMENEMASELTVLSRDAGRVARQNPRTADFTRNILHRAIKEVVACFPVYRTYVDYDGTPAETDRRDLDWALAQARRRQPDLDPSVFDFLARLLSGALVAEPRSGYSRAAALRVAMKVQQYSGPVMAKGLEDTAFYRYNRFAALNEVGGHPDQFGIGLPAFHKANAQRAKRWPAAMLGTSTHDTKRGEDVRARLAVLSEMPEEFARQVQAWSRILRARRGDVEGTAPPDRNDEYLLYQLLLGSWPAELTGTGVPGAEALAAYAERIAGAMMKSMREAKVHSTWAAPNAAYEEATMGFAREALDPSRSGAFLGAFLPFQERVARLGMRNSLVQTALKLTLPGMPDIYQGAELWELSLVDPDNRRPVDYAARTALLDRIEAGFAKDRRGTMLGLLENWQDGGIKLALTATLLGLRREHPALFAEGGYEPLNATGGMAEQMVAFLRRHAEAPPLLVAASRFPARQEGGGHVEARIPVPEGVAAWRDALTGAVLKPAGGTLSAGSLLADLPVAVLLPVETEA</sequence>
<dbReference type="InterPro" id="IPR006047">
    <property type="entry name" value="GH13_cat_dom"/>
</dbReference>
<dbReference type="Pfam" id="PF00128">
    <property type="entry name" value="Alpha-amylase"/>
    <property type="match status" value="1"/>
</dbReference>
<dbReference type="SMART" id="SM00642">
    <property type="entry name" value="Aamy"/>
    <property type="match status" value="1"/>
</dbReference>
<dbReference type="GO" id="GO:0047470">
    <property type="term" value="F:(1,4)-alpha-D-glucan 1-alpha-D-glucosylmutase activity"/>
    <property type="evidence" value="ECO:0007669"/>
    <property type="project" value="TreeGrafter"/>
</dbReference>
<protein>
    <submittedName>
        <fullName evidence="2">Malto-oligosyltrehalose synthase</fullName>
    </submittedName>
</protein>
<dbReference type="PANTHER" id="PTHR10357">
    <property type="entry name" value="ALPHA-AMYLASE FAMILY MEMBER"/>
    <property type="match status" value="1"/>
</dbReference>
<reference evidence="2" key="1">
    <citation type="submission" date="2022-04" db="EMBL/GenBank/DDBJ databases">
        <title>Roseomonas acroporae sp. nov., isolated from coral Acropora digitifera.</title>
        <authorList>
            <person name="Sun H."/>
        </authorList>
    </citation>
    <scope>NUCLEOTIDE SEQUENCE</scope>
    <source>
        <strain evidence="2">NAR14</strain>
    </source>
</reference>
<evidence type="ECO:0000313" key="2">
    <source>
        <dbReference type="EMBL" id="MCK8783020.1"/>
    </source>
</evidence>
<name>A0A9X1Y694_9PROT</name>
<dbReference type="EMBL" id="JALPRX010000006">
    <property type="protein sequence ID" value="MCK8783020.1"/>
    <property type="molecule type" value="Genomic_DNA"/>
</dbReference>
<dbReference type="Gene3D" id="3.20.20.80">
    <property type="entry name" value="Glycosidases"/>
    <property type="match status" value="3"/>
</dbReference>
<evidence type="ECO:0000313" key="3">
    <source>
        <dbReference type="Proteomes" id="UP001139516"/>
    </source>
</evidence>
<keyword evidence="3" id="KW-1185">Reference proteome</keyword>
<comment type="caution">
    <text evidence="2">The sequence shown here is derived from an EMBL/GenBank/DDBJ whole genome shotgun (WGS) entry which is preliminary data.</text>
</comment>
<dbReference type="InterPro" id="IPR017853">
    <property type="entry name" value="GH"/>
</dbReference>
<dbReference type="Proteomes" id="UP001139516">
    <property type="component" value="Unassembled WGS sequence"/>
</dbReference>
<dbReference type="NCBIfam" id="TIGR02401">
    <property type="entry name" value="trehalose_TreY"/>
    <property type="match status" value="1"/>
</dbReference>
<accession>A0A9X1Y694</accession>
<evidence type="ECO:0000259" key="1">
    <source>
        <dbReference type="SMART" id="SM00642"/>
    </source>
</evidence>